<evidence type="ECO:0000313" key="6">
    <source>
        <dbReference type="Proteomes" id="UP000663870"/>
    </source>
</evidence>
<dbReference type="Gene3D" id="1.10.150.50">
    <property type="entry name" value="Transcription Factor, Ets-1"/>
    <property type="match status" value="1"/>
</dbReference>
<evidence type="ECO:0000313" key="4">
    <source>
        <dbReference type="EMBL" id="CAF1465559.1"/>
    </source>
</evidence>
<keyword evidence="6" id="KW-1185">Reference proteome</keyword>
<evidence type="ECO:0000313" key="3">
    <source>
        <dbReference type="EMBL" id="CAF1196053.1"/>
    </source>
</evidence>
<protein>
    <recommendedName>
        <fullName evidence="2">SAM domain-containing protein</fullName>
    </recommendedName>
</protein>
<dbReference type="PROSITE" id="PS50105">
    <property type="entry name" value="SAM_DOMAIN"/>
    <property type="match status" value="1"/>
</dbReference>
<dbReference type="SUPFAM" id="SSF47769">
    <property type="entry name" value="SAM/Pointed domain"/>
    <property type="match status" value="1"/>
</dbReference>
<organism evidence="3 5">
    <name type="scientific">Rotaria sordida</name>
    <dbReference type="NCBI Taxonomy" id="392033"/>
    <lineage>
        <taxon>Eukaryota</taxon>
        <taxon>Metazoa</taxon>
        <taxon>Spiralia</taxon>
        <taxon>Gnathifera</taxon>
        <taxon>Rotifera</taxon>
        <taxon>Eurotatoria</taxon>
        <taxon>Bdelloidea</taxon>
        <taxon>Philodinida</taxon>
        <taxon>Philodinidae</taxon>
        <taxon>Rotaria</taxon>
    </lineage>
</organism>
<evidence type="ECO:0000259" key="2">
    <source>
        <dbReference type="PROSITE" id="PS50105"/>
    </source>
</evidence>
<dbReference type="InterPro" id="IPR013761">
    <property type="entry name" value="SAM/pointed_sf"/>
</dbReference>
<feature type="domain" description="SAM" evidence="2">
    <location>
        <begin position="3"/>
        <end position="76"/>
    </location>
</feature>
<feature type="region of interest" description="Disordered" evidence="1">
    <location>
        <begin position="135"/>
        <end position="156"/>
    </location>
</feature>
<name>A0A814WAJ7_9BILA</name>
<dbReference type="InterPro" id="IPR042812">
    <property type="entry name" value="SAMD3"/>
</dbReference>
<evidence type="ECO:0000256" key="1">
    <source>
        <dbReference type="SAM" id="MobiDB-lite"/>
    </source>
</evidence>
<gene>
    <name evidence="4" type="ORF">JXQ802_LOCUS38426</name>
    <name evidence="3" type="ORF">PYM288_LOCUS24611</name>
</gene>
<accession>A0A814WAJ7</accession>
<dbReference type="Proteomes" id="UP000663854">
    <property type="component" value="Unassembled WGS sequence"/>
</dbReference>
<dbReference type="InterPro" id="IPR001660">
    <property type="entry name" value="SAM"/>
</dbReference>
<dbReference type="PANTHER" id="PTHR47302:SF1">
    <property type="entry name" value="STERILE ALPHA MOTIF DOMAIN-CONTAINING PROTEIN 3"/>
    <property type="match status" value="1"/>
</dbReference>
<proteinExistence type="predicted"/>
<dbReference type="SMART" id="SM00454">
    <property type="entry name" value="SAM"/>
    <property type="match status" value="1"/>
</dbReference>
<dbReference type="EMBL" id="CAJNOH010001256">
    <property type="protein sequence ID" value="CAF1196053.1"/>
    <property type="molecule type" value="Genomic_DNA"/>
</dbReference>
<dbReference type="EMBL" id="CAJNOL010002130">
    <property type="protein sequence ID" value="CAF1465559.1"/>
    <property type="molecule type" value="Genomic_DNA"/>
</dbReference>
<comment type="caution">
    <text evidence="3">The sequence shown here is derived from an EMBL/GenBank/DDBJ whole genome shotgun (WGS) entry which is preliminary data.</text>
</comment>
<dbReference type="Pfam" id="PF00536">
    <property type="entry name" value="SAM_1"/>
    <property type="match status" value="1"/>
</dbReference>
<evidence type="ECO:0000313" key="5">
    <source>
        <dbReference type="Proteomes" id="UP000663854"/>
    </source>
</evidence>
<feature type="compositionally biased region" description="Polar residues" evidence="1">
    <location>
        <begin position="135"/>
        <end position="152"/>
    </location>
</feature>
<dbReference type="AlphaFoldDB" id="A0A814WAJ7"/>
<reference evidence="3" key="1">
    <citation type="submission" date="2021-02" db="EMBL/GenBank/DDBJ databases">
        <authorList>
            <person name="Nowell W R."/>
        </authorList>
    </citation>
    <scope>NUCLEOTIDE SEQUENCE</scope>
</reference>
<dbReference type="Proteomes" id="UP000663870">
    <property type="component" value="Unassembled WGS sequence"/>
</dbReference>
<sequence>MDWTQEDVSIWLMENGFDEYVNKFKDEEIDGLSLLNLNSSSIDELLSINTIDNVIKKPTIGIKTKFEKKLEMLKSDVFSSSSNILTLNEKQSDILINEINSNASNNLSFFHDFNIDAEHHVIGNQDHLKVSLSPTNVSNQLNDQSTSSSQFLPPQDTPIDQRIHQSLDNSSITSISQSKKKFPLNYMLPQFDKAFEKAAEDPSKTDFGLRCRKKQQLVKTIRDDVANTYGIDFYPTASEFDRMVVSVKNKYPALSKVFGEDMSLLTSALKQQFSRDRQHYGYSFDVLLKKRQSYGHLLSGRKLKFVKVDLVSHHEYLIQEKEQSQECLMQLSQQADSMRVLINTTNYDYGQIKAKMDITYPHRQRFVQEMKPIKQIIDLYPALTVTDLIIREINVHFDPFDGDIVETLKSSCTKLLKHLNHSQNENIIREEQPFFILEHLIMKRYKHSKKLLLHHETIDAYPMIQIQKVNDTTNYSIVIEYNQLITTNSQAEAMAILIGSYEIFNIEYPTKIRATLEVLNGLSFKRRSFFLSVAAKRFFNEYKLNIDLN</sequence>
<dbReference type="PANTHER" id="PTHR47302">
    <property type="entry name" value="STERILE ALPHA MOTIF DOMAIN-CONTAINING PROTEIN 3"/>
    <property type="match status" value="1"/>
</dbReference>